<keyword evidence="8 14" id="KW-1133">Transmembrane helix</keyword>
<feature type="transmembrane region" description="Helical" evidence="14">
    <location>
        <begin position="12"/>
        <end position="37"/>
    </location>
</feature>
<dbReference type="GO" id="GO:0050380">
    <property type="term" value="F:undecaprenyl-diphosphatase activity"/>
    <property type="evidence" value="ECO:0007669"/>
    <property type="project" value="UniProtKB-UniRule"/>
</dbReference>
<dbReference type="Proteomes" id="UP000077654">
    <property type="component" value="Chromosome"/>
</dbReference>
<keyword evidence="6 14" id="KW-0812">Transmembrane</keyword>
<dbReference type="Pfam" id="PF02673">
    <property type="entry name" value="BacA"/>
    <property type="match status" value="1"/>
</dbReference>
<organism evidence="15 16">
    <name type="scientific">Buchnera aphidicola subsp. Schlechtendalia chinensis</name>
    <dbReference type="NCBI Taxonomy" id="118110"/>
    <lineage>
        <taxon>Bacteria</taxon>
        <taxon>Pseudomonadati</taxon>
        <taxon>Pseudomonadota</taxon>
        <taxon>Gammaproteobacteria</taxon>
        <taxon>Enterobacterales</taxon>
        <taxon>Erwiniaceae</taxon>
        <taxon>Buchnera</taxon>
    </lineage>
</organism>
<dbReference type="GO" id="GO:0071555">
    <property type="term" value="P:cell wall organization"/>
    <property type="evidence" value="ECO:0007669"/>
    <property type="project" value="UniProtKB-KW"/>
</dbReference>
<evidence type="ECO:0000256" key="4">
    <source>
        <dbReference type="ARBA" id="ARBA00021581"/>
    </source>
</evidence>
<evidence type="ECO:0000256" key="9">
    <source>
        <dbReference type="ARBA" id="ARBA00023136"/>
    </source>
</evidence>
<keyword evidence="16" id="KW-1185">Reference proteome</keyword>
<evidence type="ECO:0000256" key="1">
    <source>
        <dbReference type="ARBA" id="ARBA00004651"/>
    </source>
</evidence>
<dbReference type="STRING" id="118110.XW81_00285"/>
<dbReference type="PANTHER" id="PTHR30622">
    <property type="entry name" value="UNDECAPRENYL-DIPHOSPHATASE"/>
    <property type="match status" value="1"/>
</dbReference>
<comment type="catalytic activity">
    <reaction evidence="13 14">
        <text>di-trans,octa-cis-undecaprenyl diphosphate + H2O = di-trans,octa-cis-undecaprenyl phosphate + phosphate + H(+)</text>
        <dbReference type="Rhea" id="RHEA:28094"/>
        <dbReference type="ChEBI" id="CHEBI:15377"/>
        <dbReference type="ChEBI" id="CHEBI:15378"/>
        <dbReference type="ChEBI" id="CHEBI:43474"/>
        <dbReference type="ChEBI" id="CHEBI:58405"/>
        <dbReference type="ChEBI" id="CHEBI:60392"/>
        <dbReference type="EC" id="3.6.1.27"/>
    </reaction>
</comment>
<feature type="transmembrane region" description="Helical" evidence="14">
    <location>
        <begin position="153"/>
        <end position="172"/>
    </location>
</feature>
<feature type="transmembrane region" description="Helical" evidence="14">
    <location>
        <begin position="58"/>
        <end position="80"/>
    </location>
</feature>
<evidence type="ECO:0000256" key="13">
    <source>
        <dbReference type="ARBA" id="ARBA00047594"/>
    </source>
</evidence>
<keyword evidence="7 14" id="KW-0378">Hydrolase</keyword>
<evidence type="ECO:0000256" key="6">
    <source>
        <dbReference type="ARBA" id="ARBA00022692"/>
    </source>
</evidence>
<proteinExistence type="inferred from homology"/>
<keyword evidence="9 14" id="KW-0472">Membrane</keyword>
<dbReference type="AlphaFoldDB" id="A0A172WD33"/>
<gene>
    <name evidence="14" type="primary">uppP</name>
    <name evidence="15" type="ORF">XW81_00285</name>
</gene>
<dbReference type="GO" id="GO:0009252">
    <property type="term" value="P:peptidoglycan biosynthetic process"/>
    <property type="evidence" value="ECO:0007669"/>
    <property type="project" value="UniProtKB-KW"/>
</dbReference>
<dbReference type="GO" id="GO:0008360">
    <property type="term" value="P:regulation of cell shape"/>
    <property type="evidence" value="ECO:0007669"/>
    <property type="project" value="UniProtKB-KW"/>
</dbReference>
<dbReference type="HAMAP" id="MF_01006">
    <property type="entry name" value="Undec_diphosphatase"/>
    <property type="match status" value="1"/>
</dbReference>
<evidence type="ECO:0000256" key="14">
    <source>
        <dbReference type="HAMAP-Rule" id="MF_01006"/>
    </source>
</evidence>
<evidence type="ECO:0000313" key="15">
    <source>
        <dbReference type="EMBL" id="ANF16876.1"/>
    </source>
</evidence>
<dbReference type="GO" id="GO:0005886">
    <property type="term" value="C:plasma membrane"/>
    <property type="evidence" value="ECO:0007669"/>
    <property type="project" value="UniProtKB-SubCell"/>
</dbReference>
<dbReference type="PANTHER" id="PTHR30622:SF3">
    <property type="entry name" value="UNDECAPRENYL-DIPHOSPHATASE"/>
    <property type="match status" value="1"/>
</dbReference>
<evidence type="ECO:0000256" key="10">
    <source>
        <dbReference type="ARBA" id="ARBA00023251"/>
    </source>
</evidence>
<evidence type="ECO:0000256" key="8">
    <source>
        <dbReference type="ARBA" id="ARBA00022989"/>
    </source>
</evidence>
<keyword evidence="14" id="KW-0133">Cell shape</keyword>
<feature type="transmembrane region" description="Helical" evidence="14">
    <location>
        <begin position="225"/>
        <end position="242"/>
    </location>
</feature>
<accession>A0A172WD33</accession>
<feature type="transmembrane region" description="Helical" evidence="14">
    <location>
        <begin position="179"/>
        <end position="205"/>
    </location>
</feature>
<comment type="subcellular location">
    <subcellularLocation>
        <location evidence="1 14">Cell membrane</location>
        <topology evidence="1 14">Multi-pass membrane protein</topology>
    </subcellularLocation>
</comment>
<dbReference type="PATRIC" id="fig|118110.3.peg.53"/>
<dbReference type="InterPro" id="IPR003824">
    <property type="entry name" value="UppP"/>
</dbReference>
<reference evidence="15 16" key="1">
    <citation type="submission" date="2015-04" db="EMBL/GenBank/DDBJ databases">
        <title>Buchnera aphidicola assembly.</title>
        <authorList>
            <person name="Zhang Y."/>
        </authorList>
    </citation>
    <scope>NUCLEOTIDE SEQUENCE [LARGE SCALE GENOMIC DNA]</scope>
    <source>
        <strain evidence="15 16">SC</strain>
    </source>
</reference>
<dbReference type="EC" id="3.6.1.27" evidence="3 14"/>
<dbReference type="RefSeq" id="WP_075473813.1">
    <property type="nucleotide sequence ID" value="NZ_CP011299.1"/>
</dbReference>
<evidence type="ECO:0000256" key="7">
    <source>
        <dbReference type="ARBA" id="ARBA00022801"/>
    </source>
</evidence>
<feature type="transmembrane region" description="Helical" evidence="14">
    <location>
        <begin position="92"/>
        <end position="111"/>
    </location>
</feature>
<sequence length="275" mass="31435">MNLFTLNIQKILITIVLGIIEGITEFFPISSTSHIILCSKIFKIAQNESNILNTFMQFGTSLSIFLYFKSTFVKMLFSIINIKQKNIINDKFSQYHVFFGILPASIIGLCFHKYIKILFSYKNICLSLIFGSALLTASEIFKRTTKYKNKNINIFKSFIIGLFQCLAVLPGFSRSCSTISIGILIGLNQRIASQFSFIISIPIFFGETIFDVINSYQTITLHNTPIFLIGFSSAFLTSKICVKKFFKIIETCSFIPFIIYRLALSLMIYLFLCYF</sequence>
<protein>
    <recommendedName>
        <fullName evidence="4 14">Undecaprenyl-diphosphatase</fullName>
        <ecNumber evidence="3 14">3.6.1.27</ecNumber>
    </recommendedName>
    <alternativeName>
        <fullName evidence="12 14">Bacitracin resistance protein</fullName>
    </alternativeName>
    <alternativeName>
        <fullName evidence="11 14">Undecaprenyl pyrophosphate phosphatase</fullName>
    </alternativeName>
</protein>
<keyword evidence="5 14" id="KW-1003">Cell membrane</keyword>
<evidence type="ECO:0000256" key="12">
    <source>
        <dbReference type="ARBA" id="ARBA00032932"/>
    </source>
</evidence>
<evidence type="ECO:0000256" key="3">
    <source>
        <dbReference type="ARBA" id="ARBA00012374"/>
    </source>
</evidence>
<comment type="miscellaneous">
    <text evidence="14">Bacitracin is thought to be involved in the inhibition of peptidoglycan synthesis by sequestering undecaprenyl diphosphate, thereby reducing the pool of lipid carrier available.</text>
</comment>
<dbReference type="EMBL" id="CP011299">
    <property type="protein sequence ID" value="ANF16876.1"/>
    <property type="molecule type" value="Genomic_DNA"/>
</dbReference>
<keyword evidence="14" id="KW-0573">Peptidoglycan synthesis</keyword>
<dbReference type="GO" id="GO:0046677">
    <property type="term" value="P:response to antibiotic"/>
    <property type="evidence" value="ECO:0007669"/>
    <property type="project" value="UniProtKB-UniRule"/>
</dbReference>
<feature type="transmembrane region" description="Helical" evidence="14">
    <location>
        <begin position="254"/>
        <end position="272"/>
    </location>
</feature>
<keyword evidence="10 14" id="KW-0046">Antibiotic resistance</keyword>
<comment type="function">
    <text evidence="14">Catalyzes the dephosphorylation of undecaprenyl diphosphate (UPP). Confers resistance to bacitracin.</text>
</comment>
<evidence type="ECO:0000256" key="2">
    <source>
        <dbReference type="ARBA" id="ARBA00010621"/>
    </source>
</evidence>
<evidence type="ECO:0000256" key="11">
    <source>
        <dbReference type="ARBA" id="ARBA00032707"/>
    </source>
</evidence>
<evidence type="ECO:0000256" key="5">
    <source>
        <dbReference type="ARBA" id="ARBA00022475"/>
    </source>
</evidence>
<name>A0A172WD33_BUCSC</name>
<keyword evidence="14" id="KW-0961">Cell wall biogenesis/degradation</keyword>
<evidence type="ECO:0000313" key="16">
    <source>
        <dbReference type="Proteomes" id="UP000077654"/>
    </source>
</evidence>
<comment type="similarity">
    <text evidence="2 14">Belongs to the UppP family.</text>
</comment>